<gene>
    <name evidence="3" type="ORF">BBK14_32165</name>
</gene>
<protein>
    <submittedName>
        <fullName evidence="3">Uncharacterized protein</fullName>
    </submittedName>
</protein>
<keyword evidence="4" id="KW-1185">Reference proteome</keyword>
<feature type="transmembrane region" description="Helical" evidence="2">
    <location>
        <begin position="97"/>
        <end position="117"/>
    </location>
</feature>
<dbReference type="AlphaFoldDB" id="A0A1S1R7I8"/>
<proteinExistence type="predicted"/>
<keyword evidence="2" id="KW-0812">Transmembrane</keyword>
<evidence type="ECO:0000256" key="1">
    <source>
        <dbReference type="SAM" id="MobiDB-lite"/>
    </source>
</evidence>
<keyword evidence="2" id="KW-0472">Membrane</keyword>
<keyword evidence="2" id="KW-1133">Transmembrane helix</keyword>
<feature type="transmembrane region" description="Helical" evidence="2">
    <location>
        <begin position="26"/>
        <end position="44"/>
    </location>
</feature>
<organism evidence="3 4">
    <name type="scientific">Parafrankia soli</name>
    <dbReference type="NCBI Taxonomy" id="2599596"/>
    <lineage>
        <taxon>Bacteria</taxon>
        <taxon>Bacillati</taxon>
        <taxon>Actinomycetota</taxon>
        <taxon>Actinomycetes</taxon>
        <taxon>Frankiales</taxon>
        <taxon>Frankiaceae</taxon>
        <taxon>Parafrankia</taxon>
    </lineage>
</organism>
<reference evidence="4" key="1">
    <citation type="submission" date="2016-07" db="EMBL/GenBank/DDBJ databases">
        <title>Frankia sp. NRRL B-16219 Genome sequencing.</title>
        <authorList>
            <person name="Ghodhbane-Gtari F."/>
            <person name="Swanson E."/>
            <person name="Gueddou A."/>
            <person name="Louati M."/>
            <person name="Nouioui I."/>
            <person name="Hezbri K."/>
            <person name="Abebe-Akele F."/>
            <person name="Simpson S."/>
            <person name="Morris K."/>
            <person name="Thomas K."/>
            <person name="Gtari M."/>
            <person name="Tisa L.S."/>
        </authorList>
    </citation>
    <scope>NUCLEOTIDE SEQUENCE [LARGE SCALE GENOMIC DNA]</scope>
    <source>
        <strain evidence="4">NRRL B-16219</strain>
    </source>
</reference>
<accession>A0A1S1R7I8</accession>
<evidence type="ECO:0000313" key="3">
    <source>
        <dbReference type="EMBL" id="OHV41455.1"/>
    </source>
</evidence>
<feature type="transmembrane region" description="Helical" evidence="2">
    <location>
        <begin position="65"/>
        <end position="85"/>
    </location>
</feature>
<dbReference type="EMBL" id="MAXA01000054">
    <property type="protein sequence ID" value="OHV41455.1"/>
    <property type="molecule type" value="Genomic_DNA"/>
</dbReference>
<sequence length="340" mass="35865">MGLAFAAAGWFQIGFALAVLVAPTRVWLWLAVAANLVFLTAWATSRTVGLPDWTGDGGTRQARSADILCVVFEVAIVVGAVALLVESRVLERWKSAAPAVAVAVAVGVLAGTTAVLVSPSTANHAHASGDEHAHPTTATAHGHDASDPSAATGHDHTESTITYDKLPAATKAEVDQVIALWANKYPTAADAASDGWFNPGRSLYGIGAHYVSTVGFSGAAAFDMLNPNILLFDGDGPDAKFAGLSYVVADVPEGFTGDYDAWHSHPSACFEGGRVSSLTEKNSAVWLSESECTARGGKVRPLENDQMMHLWIGPEYINRAPIFAHDHPDLYDGYNPKRDG</sequence>
<name>A0A1S1R7I8_9ACTN</name>
<dbReference type="Proteomes" id="UP000179769">
    <property type="component" value="Unassembled WGS sequence"/>
</dbReference>
<evidence type="ECO:0000313" key="4">
    <source>
        <dbReference type="Proteomes" id="UP000179769"/>
    </source>
</evidence>
<comment type="caution">
    <text evidence="3">The sequence shown here is derived from an EMBL/GenBank/DDBJ whole genome shotgun (WGS) entry which is preliminary data.</text>
</comment>
<feature type="region of interest" description="Disordered" evidence="1">
    <location>
        <begin position="122"/>
        <end position="158"/>
    </location>
</feature>
<evidence type="ECO:0000256" key="2">
    <source>
        <dbReference type="SAM" id="Phobius"/>
    </source>
</evidence>